<feature type="compositionally biased region" description="Polar residues" evidence="1">
    <location>
        <begin position="22"/>
        <end position="53"/>
    </location>
</feature>
<gene>
    <name evidence="2" type="ORF">VNO78_26923</name>
</gene>
<protein>
    <submittedName>
        <fullName evidence="2">Uncharacterized protein</fullName>
    </submittedName>
</protein>
<reference evidence="2 3" key="1">
    <citation type="submission" date="2024-01" db="EMBL/GenBank/DDBJ databases">
        <title>The genomes of 5 underutilized Papilionoideae crops provide insights into root nodulation and disease resistanc.</title>
        <authorList>
            <person name="Jiang F."/>
        </authorList>
    </citation>
    <scope>NUCLEOTIDE SEQUENCE [LARGE SCALE GENOMIC DNA]</scope>
    <source>
        <strain evidence="2">DUOXIRENSHENG_FW03</strain>
        <tissue evidence="2">Leaves</tissue>
    </source>
</reference>
<keyword evidence="3" id="KW-1185">Reference proteome</keyword>
<dbReference type="AlphaFoldDB" id="A0AAN9RZX9"/>
<name>A0AAN9RZX9_PSOTE</name>
<evidence type="ECO:0000313" key="3">
    <source>
        <dbReference type="Proteomes" id="UP001386955"/>
    </source>
</evidence>
<dbReference type="Proteomes" id="UP001386955">
    <property type="component" value="Unassembled WGS sequence"/>
</dbReference>
<evidence type="ECO:0000256" key="1">
    <source>
        <dbReference type="SAM" id="MobiDB-lite"/>
    </source>
</evidence>
<evidence type="ECO:0000313" key="2">
    <source>
        <dbReference type="EMBL" id="KAK7386590.1"/>
    </source>
</evidence>
<dbReference type="EMBL" id="JAYMYS010000007">
    <property type="protein sequence ID" value="KAK7386590.1"/>
    <property type="molecule type" value="Genomic_DNA"/>
</dbReference>
<comment type="caution">
    <text evidence="2">The sequence shown here is derived from an EMBL/GenBank/DDBJ whole genome shotgun (WGS) entry which is preliminary data.</text>
</comment>
<accession>A0AAN9RZX9</accession>
<proteinExistence type="predicted"/>
<organism evidence="2 3">
    <name type="scientific">Psophocarpus tetragonolobus</name>
    <name type="common">Winged bean</name>
    <name type="synonym">Dolichos tetragonolobus</name>
    <dbReference type="NCBI Taxonomy" id="3891"/>
    <lineage>
        <taxon>Eukaryota</taxon>
        <taxon>Viridiplantae</taxon>
        <taxon>Streptophyta</taxon>
        <taxon>Embryophyta</taxon>
        <taxon>Tracheophyta</taxon>
        <taxon>Spermatophyta</taxon>
        <taxon>Magnoliopsida</taxon>
        <taxon>eudicotyledons</taxon>
        <taxon>Gunneridae</taxon>
        <taxon>Pentapetalae</taxon>
        <taxon>rosids</taxon>
        <taxon>fabids</taxon>
        <taxon>Fabales</taxon>
        <taxon>Fabaceae</taxon>
        <taxon>Papilionoideae</taxon>
        <taxon>50 kb inversion clade</taxon>
        <taxon>NPAAA clade</taxon>
        <taxon>indigoferoid/millettioid clade</taxon>
        <taxon>Phaseoleae</taxon>
        <taxon>Psophocarpus</taxon>
    </lineage>
</organism>
<feature type="region of interest" description="Disordered" evidence="1">
    <location>
        <begin position="1"/>
        <end position="61"/>
    </location>
</feature>
<sequence>MVHEIIDLTSPPSTPSLDESIAPTNSSSQIQSHQPLLAETNPNLSPNQQQTYEPSPVIAGSQPGMNERVVPILEPVSESNTYLLVQSYVVSFSRHLSPPTYPHGFMSGNPTYFTPYPNSQNWNYIEGLSTSYSMHVIVSHSQQFLTPIPENAPFLLVSPHEEGSTNNNNTAYGFQMHANGATSSNSVAAMIHVDADADEEIDLELRLGRSQ</sequence>